<dbReference type="GO" id="GO:0005789">
    <property type="term" value="C:endoplasmic reticulum membrane"/>
    <property type="evidence" value="ECO:0007669"/>
    <property type="project" value="UniProtKB-SubCell"/>
</dbReference>
<evidence type="ECO:0000256" key="1">
    <source>
        <dbReference type="ARBA" id="ARBA00004141"/>
    </source>
</evidence>
<dbReference type="Gene3D" id="1.20.120.1630">
    <property type="match status" value="1"/>
</dbReference>
<dbReference type="EMBL" id="MLYV02000447">
    <property type="protein sequence ID" value="PSR94548.1"/>
    <property type="molecule type" value="Genomic_DNA"/>
</dbReference>
<dbReference type="Proteomes" id="UP000186601">
    <property type="component" value="Unassembled WGS sequence"/>
</dbReference>
<keyword evidence="5" id="KW-0949">S-adenosyl-L-methionine</keyword>
<dbReference type="AlphaFoldDB" id="A0A2R6PNL7"/>
<evidence type="ECO:0000256" key="4">
    <source>
        <dbReference type="ARBA" id="ARBA00023136"/>
    </source>
</evidence>
<evidence type="ECO:0000313" key="6">
    <source>
        <dbReference type="EMBL" id="PSR94548.1"/>
    </source>
</evidence>
<reference evidence="6 7" key="1">
    <citation type="submission" date="2018-02" db="EMBL/GenBank/DDBJ databases">
        <title>Genome sequence of the basidiomycete white-rot fungus Phlebia centrifuga.</title>
        <authorList>
            <person name="Granchi Z."/>
            <person name="Peng M."/>
            <person name="de Vries R.P."/>
            <person name="Hilden K."/>
            <person name="Makela M.R."/>
            <person name="Grigoriev I."/>
            <person name="Riley R."/>
        </authorList>
    </citation>
    <scope>NUCLEOTIDE SEQUENCE [LARGE SCALE GENOMIC DNA]</scope>
    <source>
        <strain evidence="6 7">FBCC195</strain>
    </source>
</reference>
<sequence length="166" mass="18692">MDSPAILKAPLLLVAMYCCRICVKPPNPAASIEERTTFANRGNTRDVLGVIWPATLFRRTFYVIDLIELAVVLSSVLPFGKWTETFQASHIYISPSFILSLTMMCAGTVIRSAAYRHLGRYFTFELSIKKDHKLITDGPYSIILLAYAVILYELEFGWGHRGKSIV</sequence>
<dbReference type="Pfam" id="PF04140">
    <property type="entry name" value="ICMT"/>
    <property type="match status" value="1"/>
</dbReference>
<comment type="catalytic activity">
    <reaction evidence="5">
        <text>[protein]-C-terminal S-[(2E,6E)-farnesyl]-L-cysteine + S-adenosyl-L-methionine = [protein]-C-terminal S-[(2E,6E)-farnesyl]-L-cysteine methyl ester + S-adenosyl-L-homocysteine</text>
        <dbReference type="Rhea" id="RHEA:21672"/>
        <dbReference type="Rhea" id="RHEA-COMP:12125"/>
        <dbReference type="Rhea" id="RHEA-COMP:12126"/>
        <dbReference type="ChEBI" id="CHEBI:57856"/>
        <dbReference type="ChEBI" id="CHEBI:59789"/>
        <dbReference type="ChEBI" id="CHEBI:90510"/>
        <dbReference type="ChEBI" id="CHEBI:90511"/>
        <dbReference type="EC" id="2.1.1.100"/>
    </reaction>
</comment>
<keyword evidence="7" id="KW-1185">Reference proteome</keyword>
<evidence type="ECO:0000313" key="7">
    <source>
        <dbReference type="Proteomes" id="UP000186601"/>
    </source>
</evidence>
<dbReference type="EC" id="2.1.1.100" evidence="5"/>
<keyword evidence="2 5" id="KW-0812">Transmembrane</keyword>
<keyword evidence="5" id="KW-0808">Transferase</keyword>
<protein>
    <recommendedName>
        <fullName evidence="5">Protein-S-isoprenylcysteine O-methyltransferase</fullName>
        <ecNumber evidence="5">2.1.1.100</ecNumber>
    </recommendedName>
</protein>
<dbReference type="GO" id="GO:0004671">
    <property type="term" value="F:protein C-terminal S-isoprenylcysteine carboxyl O-methyltransferase activity"/>
    <property type="evidence" value="ECO:0007669"/>
    <property type="project" value="UniProtKB-EC"/>
</dbReference>
<dbReference type="OrthoDB" id="422086at2759"/>
<evidence type="ECO:0000256" key="2">
    <source>
        <dbReference type="ARBA" id="ARBA00022692"/>
    </source>
</evidence>
<keyword evidence="3 5" id="KW-1133">Transmembrane helix</keyword>
<keyword evidence="5" id="KW-0489">Methyltransferase</keyword>
<keyword evidence="5" id="KW-0256">Endoplasmic reticulum</keyword>
<feature type="transmembrane region" description="Helical" evidence="5">
    <location>
        <begin position="91"/>
        <end position="113"/>
    </location>
</feature>
<keyword evidence="4 5" id="KW-0472">Membrane</keyword>
<proteinExistence type="inferred from homology"/>
<comment type="subcellular location">
    <subcellularLocation>
        <location evidence="5">Endoplasmic reticulum membrane</location>
        <topology evidence="5">Multi-pass membrane protein</topology>
    </subcellularLocation>
    <subcellularLocation>
        <location evidence="1">Membrane</location>
        <topology evidence="1">Multi-pass membrane protein</topology>
    </subcellularLocation>
</comment>
<name>A0A2R6PNL7_9APHY</name>
<dbReference type="InterPro" id="IPR007269">
    <property type="entry name" value="ICMT_MeTrfase"/>
</dbReference>
<dbReference type="GO" id="GO:0032259">
    <property type="term" value="P:methylation"/>
    <property type="evidence" value="ECO:0007669"/>
    <property type="project" value="UniProtKB-KW"/>
</dbReference>
<gene>
    <name evidence="6" type="ORF">PHLCEN_2v4416</name>
</gene>
<feature type="transmembrane region" description="Helical" evidence="5">
    <location>
        <begin position="134"/>
        <end position="152"/>
    </location>
</feature>
<comment type="caution">
    <text evidence="6">The sequence shown here is derived from an EMBL/GenBank/DDBJ whole genome shotgun (WGS) entry which is preliminary data.</text>
</comment>
<evidence type="ECO:0000256" key="5">
    <source>
        <dbReference type="RuleBase" id="RU362022"/>
    </source>
</evidence>
<comment type="similarity">
    <text evidence="5">Belongs to the class VI-like SAM-binding methyltransferase superfamily. Isoprenylcysteine carboxyl methyltransferase family.</text>
</comment>
<comment type="caution">
    <text evidence="5">Lacks conserved residue(s) required for the propagation of feature annotation.</text>
</comment>
<evidence type="ECO:0000256" key="3">
    <source>
        <dbReference type="ARBA" id="ARBA00022989"/>
    </source>
</evidence>
<feature type="transmembrane region" description="Helical" evidence="5">
    <location>
        <begin position="61"/>
        <end position="79"/>
    </location>
</feature>
<accession>A0A2R6PNL7</accession>
<organism evidence="6 7">
    <name type="scientific">Hermanssonia centrifuga</name>
    <dbReference type="NCBI Taxonomy" id="98765"/>
    <lineage>
        <taxon>Eukaryota</taxon>
        <taxon>Fungi</taxon>
        <taxon>Dikarya</taxon>
        <taxon>Basidiomycota</taxon>
        <taxon>Agaricomycotina</taxon>
        <taxon>Agaricomycetes</taxon>
        <taxon>Polyporales</taxon>
        <taxon>Meruliaceae</taxon>
        <taxon>Hermanssonia</taxon>
    </lineage>
</organism>